<dbReference type="InterPro" id="IPR023395">
    <property type="entry name" value="MCP_dom_sf"/>
</dbReference>
<reference evidence="14" key="2">
    <citation type="submission" date="2025-04" db="UniProtKB">
        <authorList>
            <consortium name="RefSeq"/>
        </authorList>
    </citation>
    <scope>IDENTIFICATION</scope>
</reference>
<keyword evidence="3 11" id="KW-0813">Transport</keyword>
<keyword evidence="7" id="KW-1133">Transmembrane helix</keyword>
<dbReference type="GeneTree" id="ENSGT00940000161713"/>
<evidence type="ECO:0000256" key="6">
    <source>
        <dbReference type="ARBA" id="ARBA00022792"/>
    </source>
</evidence>
<dbReference type="PANTHER" id="PTHR46131:SF5">
    <property type="entry name" value="SOLUTE CARRIER FAMILY 25 MEMBER 53"/>
    <property type="match status" value="1"/>
</dbReference>
<dbReference type="PROSITE" id="PS50920">
    <property type="entry name" value="SOLCAR"/>
    <property type="match status" value="2"/>
</dbReference>
<dbReference type="GO" id="GO:0051724">
    <property type="term" value="F:NAD transmembrane transporter activity"/>
    <property type="evidence" value="ECO:0007669"/>
    <property type="project" value="TreeGrafter"/>
</dbReference>
<dbReference type="PANTHER" id="PTHR46131">
    <property type="entry name" value="SD08549P"/>
    <property type="match status" value="1"/>
</dbReference>
<keyword evidence="5" id="KW-0677">Repeat</keyword>
<evidence type="ECO:0000256" key="3">
    <source>
        <dbReference type="ARBA" id="ARBA00022448"/>
    </source>
</evidence>
<keyword evidence="13" id="KW-1185">Reference proteome</keyword>
<evidence type="ECO:0000256" key="4">
    <source>
        <dbReference type="ARBA" id="ARBA00022692"/>
    </source>
</evidence>
<keyword evidence="4 10" id="KW-0812">Transmembrane</keyword>
<evidence type="ECO:0000256" key="8">
    <source>
        <dbReference type="ARBA" id="ARBA00023128"/>
    </source>
</evidence>
<dbReference type="OrthoDB" id="2139348at2759"/>
<dbReference type="GO" id="GO:0005743">
    <property type="term" value="C:mitochondrial inner membrane"/>
    <property type="evidence" value="ECO:0007669"/>
    <property type="project" value="UniProtKB-SubCell"/>
</dbReference>
<comment type="similarity">
    <text evidence="2 11">Belongs to the mitochondrial carrier (TC 2.A.29) family.</text>
</comment>
<feature type="repeat" description="Solcar" evidence="10">
    <location>
        <begin position="204"/>
        <end position="291"/>
    </location>
</feature>
<evidence type="ECO:0000256" key="11">
    <source>
        <dbReference type="RuleBase" id="RU000488"/>
    </source>
</evidence>
<evidence type="ECO:0000256" key="1">
    <source>
        <dbReference type="ARBA" id="ARBA00004448"/>
    </source>
</evidence>
<evidence type="ECO:0000256" key="7">
    <source>
        <dbReference type="ARBA" id="ARBA00022989"/>
    </source>
</evidence>
<evidence type="ECO:0000256" key="5">
    <source>
        <dbReference type="ARBA" id="ARBA00022737"/>
    </source>
</evidence>
<dbReference type="Gene3D" id="1.50.40.10">
    <property type="entry name" value="Mitochondrial carrier domain"/>
    <property type="match status" value="1"/>
</dbReference>
<sequence>MAGGSESKQEEEALGNLIVHFQSYLHGGTSSLLSTLPTLIVFPVYKTVFRQQIHNTSVHKAVAQLYREGPVKLYRGVAPPLVMRTLNGTLLFGLQDTLLRQLPLQSQNVISAKALPALAGFGAGVVEAVVFTPFERVQNVLQNSQNDSRLPSFKSILLRLKAEGIALGYYRAFLPIAARNAFGSSLYFGLKGPVCVAVAEQGVSPMASSFISGTVISVAVSLTLYPLSVLVANMQSQVGGDVKGVIACWALLWKSRNRSLALLYRGGSMVILRSCITWGLTTAIYDRQEKRSG</sequence>
<comment type="subcellular location">
    <subcellularLocation>
        <location evidence="1">Mitochondrion inner membrane</location>
        <topology evidence="1">Multi-pass membrane protein</topology>
    </subcellularLocation>
</comment>
<keyword evidence="9 10" id="KW-0472">Membrane</keyword>
<evidence type="ECO:0000256" key="10">
    <source>
        <dbReference type="PROSITE-ProRule" id="PRU00282"/>
    </source>
</evidence>
<dbReference type="AlphaFoldDB" id="A0A3B4ERC2"/>
<keyword evidence="8" id="KW-0496">Mitochondrion</keyword>
<dbReference type="Ensembl" id="ENSPNYT00000000331.1">
    <property type="protein sequence ID" value="ENSPNYP00000000323.1"/>
    <property type="gene ID" value="ENSPNYG00000000244.1"/>
</dbReference>
<evidence type="ECO:0000256" key="9">
    <source>
        <dbReference type="ARBA" id="ARBA00023136"/>
    </source>
</evidence>
<evidence type="ECO:0000313" key="13">
    <source>
        <dbReference type="Proteomes" id="UP000695023"/>
    </source>
</evidence>
<dbReference type="GeneID" id="102193019"/>
<dbReference type="Proteomes" id="UP000695023">
    <property type="component" value="Unplaced"/>
</dbReference>
<protein>
    <submittedName>
        <fullName evidence="12 14">Solute carrier family 25 member 53</fullName>
    </submittedName>
</protein>
<reference evidence="12" key="1">
    <citation type="submission" date="2023-09" db="UniProtKB">
        <authorList>
            <consortium name="Ensembl"/>
        </authorList>
    </citation>
    <scope>IDENTIFICATION</scope>
</reference>
<evidence type="ECO:0000313" key="14">
    <source>
        <dbReference type="RefSeq" id="XP_005720002.1"/>
    </source>
</evidence>
<evidence type="ECO:0000313" key="12">
    <source>
        <dbReference type="Ensembl" id="ENSPNYP00000000323.1"/>
    </source>
</evidence>
<dbReference type="InterPro" id="IPR018108">
    <property type="entry name" value="MCP_transmembrane"/>
</dbReference>
<dbReference type="STRING" id="303518.ENSPNYP00000000323"/>
<feature type="repeat" description="Solcar" evidence="10">
    <location>
        <begin position="22"/>
        <end position="101"/>
    </location>
</feature>
<name>A0A3B4ERC2_9CICH</name>
<gene>
    <name evidence="12" type="primary">SLC25A53</name>
    <name evidence="14" type="synonym">slc25a53</name>
</gene>
<dbReference type="RefSeq" id="XP_005720002.1">
    <property type="nucleotide sequence ID" value="XM_005719945.1"/>
</dbReference>
<keyword evidence="6" id="KW-0999">Mitochondrion inner membrane</keyword>
<dbReference type="Pfam" id="PF00153">
    <property type="entry name" value="Mito_carr"/>
    <property type="match status" value="2"/>
</dbReference>
<dbReference type="SUPFAM" id="SSF103506">
    <property type="entry name" value="Mitochondrial carrier"/>
    <property type="match status" value="1"/>
</dbReference>
<evidence type="ECO:0000256" key="2">
    <source>
        <dbReference type="ARBA" id="ARBA00006375"/>
    </source>
</evidence>
<organism evidence="12">
    <name type="scientific">Pundamilia nyererei</name>
    <dbReference type="NCBI Taxonomy" id="303518"/>
    <lineage>
        <taxon>Eukaryota</taxon>
        <taxon>Metazoa</taxon>
        <taxon>Chordata</taxon>
        <taxon>Craniata</taxon>
        <taxon>Vertebrata</taxon>
        <taxon>Euteleostomi</taxon>
        <taxon>Actinopterygii</taxon>
        <taxon>Neopterygii</taxon>
        <taxon>Teleostei</taxon>
        <taxon>Neoteleostei</taxon>
        <taxon>Acanthomorphata</taxon>
        <taxon>Ovalentaria</taxon>
        <taxon>Cichlomorphae</taxon>
        <taxon>Cichliformes</taxon>
        <taxon>Cichlidae</taxon>
        <taxon>African cichlids</taxon>
        <taxon>Pseudocrenilabrinae</taxon>
        <taxon>Haplochromini</taxon>
        <taxon>Pundamilia</taxon>
    </lineage>
</organism>
<proteinExistence type="inferred from homology"/>
<dbReference type="InterPro" id="IPR052465">
    <property type="entry name" value="Mito_NAD+_Carrier"/>
</dbReference>
<accession>A0A3B4ERC2</accession>